<keyword evidence="12 14" id="KW-0472">Membrane</keyword>
<evidence type="ECO:0000256" key="11">
    <source>
        <dbReference type="ARBA" id="ARBA00023004"/>
    </source>
</evidence>
<evidence type="ECO:0000256" key="4">
    <source>
        <dbReference type="ARBA" id="ARBA00022448"/>
    </source>
</evidence>
<keyword evidence="6" id="KW-0349">Heme</keyword>
<evidence type="ECO:0000256" key="13">
    <source>
        <dbReference type="SAM" id="MobiDB-lite"/>
    </source>
</evidence>
<protein>
    <submittedName>
        <fullName evidence="16">Formate dehydrogenase</fullName>
    </submittedName>
</protein>
<keyword evidence="8" id="KW-0479">Metal-binding</keyword>
<feature type="transmembrane region" description="Helical" evidence="14">
    <location>
        <begin position="25"/>
        <end position="52"/>
    </location>
</feature>
<dbReference type="Gene3D" id="1.20.950.20">
    <property type="entry name" value="Transmembrane di-heme cytochromes, Chain C"/>
    <property type="match status" value="1"/>
</dbReference>
<dbReference type="GO" id="GO:0009055">
    <property type="term" value="F:electron transfer activity"/>
    <property type="evidence" value="ECO:0007669"/>
    <property type="project" value="InterPro"/>
</dbReference>
<dbReference type="GO" id="GO:0046872">
    <property type="term" value="F:metal ion binding"/>
    <property type="evidence" value="ECO:0007669"/>
    <property type="project" value="UniProtKB-KW"/>
</dbReference>
<dbReference type="InterPro" id="IPR011577">
    <property type="entry name" value="Cyt_b561_bac/Ni-Hgenase"/>
</dbReference>
<keyword evidence="5" id="KW-1003">Cell membrane</keyword>
<comment type="similarity">
    <text evidence="3">Belongs to the formate dehydrogenase gamma subunit family.</text>
</comment>
<feature type="transmembrane region" description="Helical" evidence="14">
    <location>
        <begin position="124"/>
        <end position="144"/>
    </location>
</feature>
<evidence type="ECO:0000256" key="1">
    <source>
        <dbReference type="ARBA" id="ARBA00001971"/>
    </source>
</evidence>
<keyword evidence="11" id="KW-0408">Iron</keyword>
<keyword evidence="7 14" id="KW-0812">Transmembrane</keyword>
<evidence type="ECO:0000256" key="7">
    <source>
        <dbReference type="ARBA" id="ARBA00022692"/>
    </source>
</evidence>
<evidence type="ECO:0000256" key="6">
    <source>
        <dbReference type="ARBA" id="ARBA00022617"/>
    </source>
</evidence>
<sequence>MKHDEVKRNQRGQRMMLRYPASTRVNHWTMAVSFILLALSGLAFFHPAFFFLSHTLGGPVWARILHPFIGVVFFLLFVAIAVSNVRYNLWIKNDLRWVRQIGDVLGNHDERLPPIGKFNPGQKLVFWCLVISVPLLLVTGVIMWRPWFAGYFPIPLIRLASLLHALAAFVAIATIIVHIYAAIWVKGSIRAMTRGWVSRAWAKHHHPLWYEDHVDQDLAEQRKARDGQGERPGAERDLKARE</sequence>
<dbReference type="EMBL" id="CP015243">
    <property type="protein sequence ID" value="ANF57724.1"/>
    <property type="molecule type" value="Genomic_DNA"/>
</dbReference>
<dbReference type="AlphaFoldDB" id="A0A172YES7"/>
<name>A0A172YES7_9GAMM</name>
<dbReference type="InterPro" id="IPR051817">
    <property type="entry name" value="FDH_cytochrome_b556_subunit"/>
</dbReference>
<dbReference type="RefSeq" id="WP_064122649.1">
    <property type="nucleotide sequence ID" value="NZ_CP015243.1"/>
</dbReference>
<keyword evidence="4" id="KW-0813">Transport</keyword>
<comment type="cofactor">
    <cofactor evidence="1">
        <name>heme</name>
        <dbReference type="ChEBI" id="CHEBI:30413"/>
    </cofactor>
</comment>
<dbReference type="KEGG" id="haa:A5892_09825"/>
<proteinExistence type="inferred from homology"/>
<dbReference type="GO" id="GO:0005886">
    <property type="term" value="C:plasma membrane"/>
    <property type="evidence" value="ECO:0007669"/>
    <property type="project" value="UniProtKB-SubCell"/>
</dbReference>
<feature type="region of interest" description="Disordered" evidence="13">
    <location>
        <begin position="220"/>
        <end position="242"/>
    </location>
</feature>
<dbReference type="FunFam" id="1.20.950.20:FF:000002">
    <property type="entry name" value="Formate dehydrogenase cytochrome b556 subunit"/>
    <property type="match status" value="1"/>
</dbReference>
<comment type="subcellular location">
    <subcellularLocation>
        <location evidence="2">Cell membrane</location>
        <topology evidence="2">Multi-pass membrane protein</topology>
    </subcellularLocation>
</comment>
<feature type="transmembrane region" description="Helical" evidence="14">
    <location>
        <begin position="64"/>
        <end position="87"/>
    </location>
</feature>
<evidence type="ECO:0000313" key="17">
    <source>
        <dbReference type="Proteomes" id="UP000077875"/>
    </source>
</evidence>
<dbReference type="GO" id="GO:0009326">
    <property type="term" value="C:formate dehydrogenase complex"/>
    <property type="evidence" value="ECO:0007669"/>
    <property type="project" value="InterPro"/>
</dbReference>
<evidence type="ECO:0000256" key="5">
    <source>
        <dbReference type="ARBA" id="ARBA00022475"/>
    </source>
</evidence>
<dbReference type="GO" id="GO:0036397">
    <property type="term" value="F:formate dehydrogenase (quinone) activity"/>
    <property type="evidence" value="ECO:0007669"/>
    <property type="project" value="TreeGrafter"/>
</dbReference>
<dbReference type="InterPro" id="IPR016174">
    <property type="entry name" value="Di-haem_cyt_TM"/>
</dbReference>
<evidence type="ECO:0000256" key="2">
    <source>
        <dbReference type="ARBA" id="ARBA00004651"/>
    </source>
</evidence>
<organism evidence="16 17">
    <name type="scientific">Halotalea alkalilenta</name>
    <dbReference type="NCBI Taxonomy" id="376489"/>
    <lineage>
        <taxon>Bacteria</taxon>
        <taxon>Pseudomonadati</taxon>
        <taxon>Pseudomonadota</taxon>
        <taxon>Gammaproteobacteria</taxon>
        <taxon>Oceanospirillales</taxon>
        <taxon>Halomonadaceae</taxon>
        <taxon>Halotalea</taxon>
    </lineage>
</organism>
<evidence type="ECO:0000313" key="16">
    <source>
        <dbReference type="EMBL" id="ANF57724.1"/>
    </source>
</evidence>
<dbReference type="SUPFAM" id="SSF81342">
    <property type="entry name" value="Transmembrane di-heme cytochromes"/>
    <property type="match status" value="1"/>
</dbReference>
<keyword evidence="9" id="KW-0249">Electron transport</keyword>
<dbReference type="GO" id="GO:0015944">
    <property type="term" value="P:formate oxidation"/>
    <property type="evidence" value="ECO:0007669"/>
    <property type="project" value="UniProtKB-ARBA"/>
</dbReference>
<evidence type="ECO:0000256" key="12">
    <source>
        <dbReference type="ARBA" id="ARBA00023136"/>
    </source>
</evidence>
<evidence type="ECO:0000256" key="3">
    <source>
        <dbReference type="ARBA" id="ARBA00010747"/>
    </source>
</evidence>
<reference evidence="16 17" key="1">
    <citation type="submission" date="2016-04" db="EMBL/GenBank/DDBJ databases">
        <title>Complete Genome Sequence of Halotalea alkalilenta IHB B 13600.</title>
        <authorList>
            <person name="Swarnkar M.K."/>
            <person name="Sharma A."/>
            <person name="Kaushal K."/>
            <person name="Soni R."/>
            <person name="Rana S."/>
            <person name="Singh A.K."/>
            <person name="Gulati A."/>
        </authorList>
    </citation>
    <scope>NUCLEOTIDE SEQUENCE [LARGE SCALE GENOMIC DNA]</scope>
    <source>
        <strain evidence="16 17">IHB B 13600</strain>
    </source>
</reference>
<evidence type="ECO:0000256" key="8">
    <source>
        <dbReference type="ARBA" id="ARBA00022723"/>
    </source>
</evidence>
<dbReference type="GO" id="GO:0022904">
    <property type="term" value="P:respiratory electron transport chain"/>
    <property type="evidence" value="ECO:0007669"/>
    <property type="project" value="InterPro"/>
</dbReference>
<dbReference type="GO" id="GO:0009061">
    <property type="term" value="P:anaerobic respiration"/>
    <property type="evidence" value="ECO:0007669"/>
    <property type="project" value="TreeGrafter"/>
</dbReference>
<gene>
    <name evidence="16" type="ORF">A5892_09825</name>
</gene>
<feature type="transmembrane region" description="Helical" evidence="14">
    <location>
        <begin position="164"/>
        <end position="185"/>
    </location>
</feature>
<feature type="domain" description="Cytochrome b561 bacterial/Ni-hydrogenase" evidence="15">
    <location>
        <begin position="18"/>
        <end position="195"/>
    </location>
</feature>
<dbReference type="InterPro" id="IPR006471">
    <property type="entry name" value="Formate_DH_gsu"/>
</dbReference>
<evidence type="ECO:0000256" key="14">
    <source>
        <dbReference type="SAM" id="Phobius"/>
    </source>
</evidence>
<dbReference type="PANTHER" id="PTHR30074">
    <property type="entry name" value="FORMATE DEHYDROGENASE, NITRATE-INDUCIBLE, CYTOCHROME B556 FDN SUBUNIT"/>
    <property type="match status" value="1"/>
</dbReference>
<evidence type="ECO:0000256" key="9">
    <source>
        <dbReference type="ARBA" id="ARBA00022982"/>
    </source>
</evidence>
<keyword evidence="17" id="KW-1185">Reference proteome</keyword>
<dbReference type="Proteomes" id="UP000077875">
    <property type="component" value="Chromosome"/>
</dbReference>
<dbReference type="PANTHER" id="PTHR30074:SF5">
    <property type="entry name" value="FORMATE DEHYDROGENASE, NITRATE-INDUCIBLE, CYTOCHROME B556(FDN) SUBUNIT"/>
    <property type="match status" value="1"/>
</dbReference>
<dbReference type="GO" id="GO:0008863">
    <property type="term" value="F:formate dehydrogenase (NAD+) activity"/>
    <property type="evidence" value="ECO:0007669"/>
    <property type="project" value="InterPro"/>
</dbReference>
<dbReference type="NCBIfam" id="TIGR01583">
    <property type="entry name" value="formate-DH-gamm"/>
    <property type="match status" value="1"/>
</dbReference>
<dbReference type="Pfam" id="PF01292">
    <property type="entry name" value="Ni_hydr_CYTB"/>
    <property type="match status" value="1"/>
</dbReference>
<dbReference type="STRING" id="376489.A5892_09825"/>
<keyword evidence="10 14" id="KW-1133">Transmembrane helix</keyword>
<accession>A0A172YES7</accession>
<evidence type="ECO:0000259" key="15">
    <source>
        <dbReference type="Pfam" id="PF01292"/>
    </source>
</evidence>
<evidence type="ECO:0000256" key="10">
    <source>
        <dbReference type="ARBA" id="ARBA00022989"/>
    </source>
</evidence>